<evidence type="ECO:0000313" key="3">
    <source>
        <dbReference type="Proteomes" id="UP001151752"/>
    </source>
</evidence>
<dbReference type="Proteomes" id="UP001151752">
    <property type="component" value="Chromosome 3"/>
</dbReference>
<comment type="caution">
    <text evidence="2">The sequence shown here is derived from an EMBL/GenBank/DDBJ whole genome shotgun (WGS) entry which is preliminary data.</text>
</comment>
<sequence length="203" mass="22633">MASTGEIDPEEIERRASPSLGRASLPLHVNHVAFACKSVPESVKFYEDVLGFVVIKRPDSLPIKGAWLFNYGVGIHLLQSDKAPKKKSEIDPTDNHLSFECSDMELVESKLKEKNVEYKPQVIQEGSITVNQLFFHDPDGYMVEICNCQNLPPVAAGRSLCSQNLPVVAARRSLCSQNLPVVPAELSLYPPRCFLSFYMKKNP</sequence>
<dbReference type="EMBL" id="JAPFFM010000017">
    <property type="protein sequence ID" value="KAJ6696490.1"/>
    <property type="molecule type" value="Genomic_DNA"/>
</dbReference>
<dbReference type="PROSITE" id="PS51819">
    <property type="entry name" value="VOC"/>
    <property type="match status" value="1"/>
</dbReference>
<reference evidence="2" key="1">
    <citation type="submission" date="2022-11" db="EMBL/GenBank/DDBJ databases">
        <authorList>
            <person name="Hyden B.L."/>
            <person name="Feng K."/>
            <person name="Yates T."/>
            <person name="Jawdy S."/>
            <person name="Smart L.B."/>
            <person name="Muchero W."/>
        </authorList>
    </citation>
    <scope>NUCLEOTIDE SEQUENCE</scope>
    <source>
        <tissue evidence="2">Shoot tip</tissue>
    </source>
</reference>
<dbReference type="InterPro" id="IPR037523">
    <property type="entry name" value="VOC_core"/>
</dbReference>
<dbReference type="Pfam" id="PF00903">
    <property type="entry name" value="Glyoxalase"/>
    <property type="match status" value="1"/>
</dbReference>
<dbReference type="CDD" id="cd07245">
    <property type="entry name" value="VOC_like"/>
    <property type="match status" value="1"/>
</dbReference>
<dbReference type="InterPro" id="IPR029068">
    <property type="entry name" value="Glyas_Bleomycin-R_OHBP_Dase"/>
</dbReference>
<dbReference type="SUPFAM" id="SSF54593">
    <property type="entry name" value="Glyoxalase/Bleomycin resistance protein/Dihydroxybiphenyl dioxygenase"/>
    <property type="match status" value="1"/>
</dbReference>
<gene>
    <name evidence="2" type="ORF">OIU74_015409</name>
</gene>
<keyword evidence="3" id="KW-1185">Reference proteome</keyword>
<evidence type="ECO:0000313" key="2">
    <source>
        <dbReference type="EMBL" id="KAJ6696490.1"/>
    </source>
</evidence>
<dbReference type="Gene3D" id="3.10.180.10">
    <property type="entry name" value="2,3-Dihydroxybiphenyl 1,2-Dioxygenase, domain 1"/>
    <property type="match status" value="1"/>
</dbReference>
<feature type="domain" description="VOC" evidence="1">
    <location>
        <begin position="28"/>
        <end position="148"/>
    </location>
</feature>
<name>A0A9Q0PXZ0_9ROSI</name>
<proteinExistence type="predicted"/>
<dbReference type="AlphaFoldDB" id="A0A9Q0PXZ0"/>
<dbReference type="InterPro" id="IPR004360">
    <property type="entry name" value="Glyas_Fos-R_dOase_dom"/>
</dbReference>
<reference evidence="2" key="2">
    <citation type="journal article" date="2023" name="Int. J. Mol. Sci.">
        <title>De Novo Assembly and Annotation of 11 Diverse Shrub Willow (Salix) Genomes Reveals Novel Gene Organization in Sex-Linked Regions.</title>
        <authorList>
            <person name="Hyden B."/>
            <person name="Feng K."/>
            <person name="Yates T.B."/>
            <person name="Jawdy S."/>
            <person name="Cereghino C."/>
            <person name="Smart L.B."/>
            <person name="Muchero W."/>
        </authorList>
    </citation>
    <scope>NUCLEOTIDE SEQUENCE</scope>
    <source>
        <tissue evidence="2">Shoot tip</tissue>
    </source>
</reference>
<protein>
    <recommendedName>
        <fullName evidence="1">VOC domain-containing protein</fullName>
    </recommendedName>
</protein>
<evidence type="ECO:0000259" key="1">
    <source>
        <dbReference type="PROSITE" id="PS51819"/>
    </source>
</evidence>
<dbReference type="PANTHER" id="PTHR46142">
    <property type="match status" value="1"/>
</dbReference>
<dbReference type="PANTHER" id="PTHR46142:SF13">
    <property type="entry name" value="LACTOYLGLUTATHIONE LYASE_GLYOXALASE I FAMILY PROTEIN"/>
    <property type="match status" value="1"/>
</dbReference>
<accession>A0A9Q0PXZ0</accession>
<organism evidence="2 3">
    <name type="scientific">Salix koriyanagi</name>
    <dbReference type="NCBI Taxonomy" id="2511006"/>
    <lineage>
        <taxon>Eukaryota</taxon>
        <taxon>Viridiplantae</taxon>
        <taxon>Streptophyta</taxon>
        <taxon>Embryophyta</taxon>
        <taxon>Tracheophyta</taxon>
        <taxon>Spermatophyta</taxon>
        <taxon>Magnoliopsida</taxon>
        <taxon>eudicotyledons</taxon>
        <taxon>Gunneridae</taxon>
        <taxon>Pentapetalae</taxon>
        <taxon>rosids</taxon>
        <taxon>fabids</taxon>
        <taxon>Malpighiales</taxon>
        <taxon>Salicaceae</taxon>
        <taxon>Saliceae</taxon>
        <taxon>Salix</taxon>
    </lineage>
</organism>